<dbReference type="HOGENOM" id="CLU_275514_0_0_1"/>
<comment type="similarity">
    <text evidence="2">Belongs to the ABC transporter superfamily. ABCC family. Conjugate transporter (TC 3.A.1.208) subfamily.</text>
</comment>
<keyword evidence="15" id="KW-1185">Reference proteome</keyword>
<sequence length="1186" mass="137925">MTKRYTTKHIYQLAVSFLPLAISLIAKIQYKKYIEDTLSLAKYPFRSFEDILTISVLLAGTKFIEHSLLSFSEYIQRSKGNQLVIEYQQKIIQKSMKTNLDFNKQYSLSSISSLINNESTKLVEYFYQLCNICLIPLQLAFSMEMIKEKTGDFWMIVLALIIVLSYLTFYFSKKQLAVSAILKKISEERYRIIQNVNYSIKYIKGSNSEEFYLNKINKIREKEIEQIELQNYYGQWNAILKKFAQPIIIATILFYYVIYDDQVIDMNSIYQIEQSFWIVRQCLNQLPILLCQYLDSLQNIKRIEDFLDIEEILPLDKRALPDFQQNQNIEDNSRLLVNNQNNNLLPKRVSLNLLDIAKNNIIVLKGPTACGKSLFLKSLLGEYNKSQVISDRNIAYVGQDNWMMNKSIKENIILDNEYNEEYFDLVVSCFDLDKDIKDFNQIISQRSDNLSGGQKQRINIARAFYQNSKSLILLDDSFSALDKKVMKNCIYNIVKYFKQDRIIIISINENQFIERHADILVKLKQDGTLDAIEYNQSPKHEANNNSILSSNNSLQSSFDLASTLDDSFEAVNKSKLTQVKLQKRNIKFDESEGDLEKVIQIRRRNSIQQCKFKQTFDLFQQYTKEDIQGRKYLVLATLSVFIYSILDLAQTQVLKYWDSKLFSQNTYIFTLIFILLLDNAGQCLRKYFIDVLCLVSSKKIHQEITDITLKSHYQLYINQTVTPSKIQDILSIQISNLDHKLNLQIPAFYFYFFGIIINVLLSLMGTKEPSILIAMCTYLYFGYKIAQKNVEDLKQIQKKLKELSGPLINYSNQCLQGLCYIRAYGIQQFILNEYVHLQENQQLWRDIQIKKKFYHDLFISSFGFMFNLFSFFFTLQSDDPLSIGPKITFAINIDFYIISLVKSINEIQDSMQSYQKCNDFLKEIKSFNDLTNLQQEEQKNKIQTPSDNKIEIKGGLKFVNFTAEYVQQQKALKNLNISISPGEKVCIVGRTGSGKSTILLSILDLLYHTSGKVLFDDMELGGGQIRDNISIIMQDSIVFEGTVKQNIDPLDKYTNEELLDLIKKLELDDILTMNHLSLDTHLEESGKNLSQGEKQVISLVRALIQQRKIILFDEANSSIDEKNENILQNFLFKTKSTVIFIAHKITNVMNFDRVIFLNQGEILEQGSPKELLDNSQSHFYSLYHHL</sequence>
<gene>
    <name evidence="14" type="ORF">TTHERM_00594090</name>
</gene>
<dbReference type="InterPro" id="IPR050173">
    <property type="entry name" value="ABC_transporter_C-like"/>
</dbReference>
<evidence type="ECO:0000256" key="7">
    <source>
        <dbReference type="ARBA" id="ARBA00022840"/>
    </source>
</evidence>
<keyword evidence="9 11" id="KW-0472">Membrane</keyword>
<feature type="transmembrane region" description="Helical" evidence="11">
    <location>
        <begin position="153"/>
        <end position="172"/>
    </location>
</feature>
<evidence type="ECO:0000256" key="8">
    <source>
        <dbReference type="ARBA" id="ARBA00022989"/>
    </source>
</evidence>
<dbReference type="AlphaFoldDB" id="Q232I8"/>
<dbReference type="SUPFAM" id="SSF52540">
    <property type="entry name" value="P-loop containing nucleoside triphosphate hydrolases"/>
    <property type="match status" value="2"/>
</dbReference>
<evidence type="ECO:0000256" key="10">
    <source>
        <dbReference type="ARBA" id="ARBA00023180"/>
    </source>
</evidence>
<dbReference type="GeneID" id="7833502"/>
<dbReference type="InterPro" id="IPR003593">
    <property type="entry name" value="AAA+_ATPase"/>
</dbReference>
<proteinExistence type="inferred from homology"/>
<dbReference type="SUPFAM" id="SSF90123">
    <property type="entry name" value="ABC transporter transmembrane region"/>
    <property type="match status" value="2"/>
</dbReference>
<comment type="subcellular location">
    <subcellularLocation>
        <location evidence="1">Cell membrane</location>
        <topology evidence="1">Multi-pass membrane protein</topology>
    </subcellularLocation>
</comment>
<dbReference type="PROSITE" id="PS50893">
    <property type="entry name" value="ABC_TRANSPORTER_2"/>
    <property type="match status" value="2"/>
</dbReference>
<dbReference type="PROSITE" id="PS50929">
    <property type="entry name" value="ABC_TM1F"/>
    <property type="match status" value="1"/>
</dbReference>
<dbReference type="Gene3D" id="3.40.50.300">
    <property type="entry name" value="P-loop containing nucleotide triphosphate hydrolases"/>
    <property type="match status" value="2"/>
</dbReference>
<dbReference type="OrthoDB" id="6500128at2759"/>
<feature type="domain" description="ABC transporter" evidence="12">
    <location>
        <begin position="956"/>
        <end position="1184"/>
    </location>
</feature>
<dbReference type="Proteomes" id="UP000009168">
    <property type="component" value="Unassembled WGS sequence"/>
</dbReference>
<dbReference type="EMBL" id="GG662781">
    <property type="protein sequence ID" value="EAR91424.2"/>
    <property type="molecule type" value="Genomic_DNA"/>
</dbReference>
<evidence type="ECO:0000313" key="14">
    <source>
        <dbReference type="EMBL" id="EAR91424.2"/>
    </source>
</evidence>
<evidence type="ECO:0000313" key="15">
    <source>
        <dbReference type="Proteomes" id="UP000009168"/>
    </source>
</evidence>
<keyword evidence="6" id="KW-0547">Nucleotide-binding</keyword>
<dbReference type="GO" id="GO:0140359">
    <property type="term" value="F:ABC-type transporter activity"/>
    <property type="evidence" value="ECO:0007669"/>
    <property type="project" value="InterPro"/>
</dbReference>
<dbReference type="KEGG" id="tet:TTHERM_00594090"/>
<feature type="transmembrane region" description="Helical" evidence="11">
    <location>
        <begin position="632"/>
        <end position="649"/>
    </location>
</feature>
<dbReference type="Pfam" id="PF00664">
    <property type="entry name" value="ABC_membrane"/>
    <property type="match status" value="1"/>
</dbReference>
<keyword evidence="5 11" id="KW-0812">Transmembrane</keyword>
<feature type="domain" description="ABC transmembrane type-1" evidence="13">
    <location>
        <begin position="13"/>
        <end position="295"/>
    </location>
</feature>
<keyword evidence="10" id="KW-0325">Glycoprotein</keyword>
<dbReference type="PANTHER" id="PTHR24223:SF456">
    <property type="entry name" value="MULTIDRUG RESISTANCE-ASSOCIATED PROTEIN LETHAL(2)03659"/>
    <property type="match status" value="1"/>
</dbReference>
<dbReference type="Pfam" id="PF00005">
    <property type="entry name" value="ABC_tran"/>
    <property type="match status" value="2"/>
</dbReference>
<dbReference type="STRING" id="312017.Q232I8"/>
<evidence type="ECO:0000256" key="3">
    <source>
        <dbReference type="ARBA" id="ARBA00022448"/>
    </source>
</evidence>
<evidence type="ECO:0000256" key="1">
    <source>
        <dbReference type="ARBA" id="ARBA00004651"/>
    </source>
</evidence>
<keyword evidence="8 11" id="KW-1133">Transmembrane helix</keyword>
<dbReference type="SMART" id="SM00382">
    <property type="entry name" value="AAA"/>
    <property type="match status" value="2"/>
</dbReference>
<feature type="transmembrane region" description="Helical" evidence="11">
    <location>
        <begin position="853"/>
        <end position="873"/>
    </location>
</feature>
<organism evidence="14 15">
    <name type="scientific">Tetrahymena thermophila (strain SB210)</name>
    <dbReference type="NCBI Taxonomy" id="312017"/>
    <lineage>
        <taxon>Eukaryota</taxon>
        <taxon>Sar</taxon>
        <taxon>Alveolata</taxon>
        <taxon>Ciliophora</taxon>
        <taxon>Intramacronucleata</taxon>
        <taxon>Oligohymenophorea</taxon>
        <taxon>Hymenostomatida</taxon>
        <taxon>Tetrahymenina</taxon>
        <taxon>Tetrahymenidae</taxon>
        <taxon>Tetrahymena</taxon>
    </lineage>
</organism>
<protein>
    <submittedName>
        <fullName evidence="14">ABC transporter family protein</fullName>
    </submittedName>
</protein>
<evidence type="ECO:0000256" key="4">
    <source>
        <dbReference type="ARBA" id="ARBA00022475"/>
    </source>
</evidence>
<evidence type="ECO:0000256" key="5">
    <source>
        <dbReference type="ARBA" id="ARBA00022692"/>
    </source>
</evidence>
<dbReference type="FunFam" id="3.40.50.300:FF:002145">
    <property type="entry name" value="ABC transporter (MsbA subfamily)"/>
    <property type="match status" value="1"/>
</dbReference>
<evidence type="ECO:0000259" key="12">
    <source>
        <dbReference type="PROSITE" id="PS50893"/>
    </source>
</evidence>
<dbReference type="GO" id="GO:0005524">
    <property type="term" value="F:ATP binding"/>
    <property type="evidence" value="ECO:0007669"/>
    <property type="project" value="UniProtKB-KW"/>
</dbReference>
<dbReference type="InterPro" id="IPR017871">
    <property type="entry name" value="ABC_transporter-like_CS"/>
</dbReference>
<dbReference type="InterPro" id="IPR027417">
    <property type="entry name" value="P-loop_NTPase"/>
</dbReference>
<dbReference type="Gene3D" id="1.20.1560.10">
    <property type="entry name" value="ABC transporter type 1, transmembrane domain"/>
    <property type="match status" value="2"/>
</dbReference>
<dbReference type="InterPro" id="IPR011527">
    <property type="entry name" value="ABC1_TM_dom"/>
</dbReference>
<dbReference type="GO" id="GO:0005886">
    <property type="term" value="C:plasma membrane"/>
    <property type="evidence" value="ECO:0007669"/>
    <property type="project" value="UniProtKB-SubCell"/>
</dbReference>
<evidence type="ECO:0000256" key="9">
    <source>
        <dbReference type="ARBA" id="ARBA00023136"/>
    </source>
</evidence>
<dbReference type="eggNOG" id="KOG0054">
    <property type="taxonomic scope" value="Eukaryota"/>
</dbReference>
<feature type="transmembrane region" description="Helical" evidence="11">
    <location>
        <begin position="747"/>
        <end position="764"/>
    </location>
</feature>
<evidence type="ECO:0000256" key="11">
    <source>
        <dbReference type="SAM" id="Phobius"/>
    </source>
</evidence>
<evidence type="ECO:0000256" key="6">
    <source>
        <dbReference type="ARBA" id="ARBA00022741"/>
    </source>
</evidence>
<accession>Q232I8</accession>
<reference evidence="15" key="1">
    <citation type="journal article" date="2006" name="PLoS Biol.">
        <title>Macronuclear genome sequence of the ciliate Tetrahymena thermophila, a model eukaryote.</title>
        <authorList>
            <person name="Eisen J.A."/>
            <person name="Coyne R.S."/>
            <person name="Wu M."/>
            <person name="Wu D."/>
            <person name="Thiagarajan M."/>
            <person name="Wortman J.R."/>
            <person name="Badger J.H."/>
            <person name="Ren Q."/>
            <person name="Amedeo P."/>
            <person name="Jones K.M."/>
            <person name="Tallon L.J."/>
            <person name="Delcher A.L."/>
            <person name="Salzberg S.L."/>
            <person name="Silva J.C."/>
            <person name="Haas B.J."/>
            <person name="Majoros W.H."/>
            <person name="Farzad M."/>
            <person name="Carlton J.M."/>
            <person name="Smith R.K. Jr."/>
            <person name="Garg J."/>
            <person name="Pearlman R.E."/>
            <person name="Karrer K.M."/>
            <person name="Sun L."/>
            <person name="Manning G."/>
            <person name="Elde N.C."/>
            <person name="Turkewitz A.P."/>
            <person name="Asai D.J."/>
            <person name="Wilkes D.E."/>
            <person name="Wang Y."/>
            <person name="Cai H."/>
            <person name="Collins K."/>
            <person name="Stewart B.A."/>
            <person name="Lee S.R."/>
            <person name="Wilamowska K."/>
            <person name="Weinberg Z."/>
            <person name="Ruzzo W.L."/>
            <person name="Wloga D."/>
            <person name="Gaertig J."/>
            <person name="Frankel J."/>
            <person name="Tsao C.-C."/>
            <person name="Gorovsky M.A."/>
            <person name="Keeling P.J."/>
            <person name="Waller R.F."/>
            <person name="Patron N.J."/>
            <person name="Cherry J.M."/>
            <person name="Stover N.A."/>
            <person name="Krieger C.J."/>
            <person name="del Toro C."/>
            <person name="Ryder H.F."/>
            <person name="Williamson S.C."/>
            <person name="Barbeau R.A."/>
            <person name="Hamilton E.P."/>
            <person name="Orias E."/>
        </authorList>
    </citation>
    <scope>NUCLEOTIDE SEQUENCE [LARGE SCALE GENOMIC DNA]</scope>
    <source>
        <strain evidence="15">SB210</strain>
    </source>
</reference>
<dbReference type="PROSITE" id="PS00211">
    <property type="entry name" value="ABC_TRANSPORTER_1"/>
    <property type="match status" value="2"/>
</dbReference>
<dbReference type="InParanoid" id="Q232I8"/>
<feature type="transmembrane region" description="Helical" evidence="11">
    <location>
        <begin position="243"/>
        <end position="259"/>
    </location>
</feature>
<keyword evidence="3" id="KW-0813">Transport</keyword>
<dbReference type="InterPro" id="IPR003439">
    <property type="entry name" value="ABC_transporter-like_ATP-bd"/>
</dbReference>
<keyword evidence="7" id="KW-0067">ATP-binding</keyword>
<keyword evidence="4" id="KW-1003">Cell membrane</keyword>
<evidence type="ECO:0000259" key="13">
    <source>
        <dbReference type="PROSITE" id="PS50929"/>
    </source>
</evidence>
<feature type="domain" description="ABC transporter" evidence="12">
    <location>
        <begin position="327"/>
        <end position="550"/>
    </location>
</feature>
<dbReference type="GO" id="GO:0016887">
    <property type="term" value="F:ATP hydrolysis activity"/>
    <property type="evidence" value="ECO:0007669"/>
    <property type="project" value="InterPro"/>
</dbReference>
<dbReference type="InterPro" id="IPR036640">
    <property type="entry name" value="ABC1_TM_sf"/>
</dbReference>
<dbReference type="PANTHER" id="PTHR24223">
    <property type="entry name" value="ATP-BINDING CASSETTE SUB-FAMILY C"/>
    <property type="match status" value="1"/>
</dbReference>
<evidence type="ECO:0000256" key="2">
    <source>
        <dbReference type="ARBA" id="ARBA00009726"/>
    </source>
</evidence>
<name>Q232I8_TETTS</name>
<dbReference type="RefSeq" id="XP_001011669.2">
    <property type="nucleotide sequence ID" value="XM_001011669.2"/>
</dbReference>